<dbReference type="SMART" id="SM00042">
    <property type="entry name" value="CUB"/>
    <property type="match status" value="2"/>
</dbReference>
<dbReference type="Proteomes" id="UP001497497">
    <property type="component" value="Unassembled WGS sequence"/>
</dbReference>
<dbReference type="SMART" id="SM00060">
    <property type="entry name" value="FN3"/>
    <property type="match status" value="2"/>
</dbReference>
<feature type="domain" description="CUB" evidence="5">
    <location>
        <begin position="72"/>
        <end position="182"/>
    </location>
</feature>
<evidence type="ECO:0000256" key="3">
    <source>
        <dbReference type="PROSITE-ProRule" id="PRU00059"/>
    </source>
</evidence>
<dbReference type="AlphaFoldDB" id="A0AAV2IRH1"/>
<evidence type="ECO:0000256" key="1">
    <source>
        <dbReference type="ARBA" id="ARBA00022737"/>
    </source>
</evidence>
<feature type="transmembrane region" description="Helical" evidence="4">
    <location>
        <begin position="583"/>
        <end position="607"/>
    </location>
</feature>
<dbReference type="Pfam" id="PF00041">
    <property type="entry name" value="fn3"/>
    <property type="match status" value="2"/>
</dbReference>
<dbReference type="PANTHER" id="PTHR24251">
    <property type="entry name" value="OVOCHYMASE-RELATED"/>
    <property type="match status" value="1"/>
</dbReference>
<accession>A0AAV2IRH1</accession>
<name>A0AAV2IRH1_LYMST</name>
<proteinExistence type="predicted"/>
<dbReference type="CDD" id="cd00041">
    <property type="entry name" value="CUB"/>
    <property type="match status" value="3"/>
</dbReference>
<feature type="domain" description="CUB" evidence="5">
    <location>
        <begin position="1"/>
        <end position="70"/>
    </location>
</feature>
<evidence type="ECO:0000313" key="7">
    <source>
        <dbReference type="Proteomes" id="UP001497497"/>
    </source>
</evidence>
<evidence type="ECO:0000256" key="2">
    <source>
        <dbReference type="ARBA" id="ARBA00023157"/>
    </source>
</evidence>
<dbReference type="Gene3D" id="2.60.40.10">
    <property type="entry name" value="Immunoglobulins"/>
    <property type="match status" value="2"/>
</dbReference>
<sequence length="731" mass="80675">MDIEYSYNCSLDSLKIYDVKPNGNTQLAMFCNGKDTSKHIVATTSNSMLVVFKTDHSVQGRGFSGYYRSFAYNATITEPRRGYIASPGYPLKYPANSYFSWTITGTPGSFISLIILNLSIENTFEHINIYDGDNINTRTLAHMDSNSVSQPVFMSTGSSLHIVFRSDSSYEYSGLLASYEINECQTILTGTSGDIVSPGYPLNYVENLSCSWTVITDPNTIIFLRIKDIYLNGQLDCTFDHLEIYDGRDINSPLLGTFCYPMSTATLVSTSNTLHIVMKTDGSRNYKGFRATYNSVDLPLAAVCNSSSTCVQHPVSLLASCVCPDNYYYNSSTQTCSEALGETSVCDTRVPRMCRREPHLECRPDTMGVTRCLCTSGSLYNGTHCLPYSILRVVLTSSPQIQTREVALNWAIGTQAQPVTYNITWVATEDGGDGGEIVAGPSGVHVQGLTPGTEYNFTVVSIIQGLDYYKDIIVTTNFTVETMPAPPGKLNESSSNLHSIPYVLRFEPSEGRVARYSITVGGKSYEMFNPELTVNDLKPDTQYNYTITAYNKRGLGSDDVTGRFKTEPVATVKQDEESLNVPLIAGVTAAAVLAVVIVVAVVVTLVVRKRRGNSKPPASETIENIDHNEIVCGSPTAPTPSTRAVMNRYMTMNIGGLRANDETDEMDGREYDYVTESQIDSWHDVTYQNIQPTNDAGNLDTQDLENVYNNDRNLNEQYVENVYNNVAYVSS</sequence>
<comment type="caution">
    <text evidence="6">The sequence shown here is derived from an EMBL/GenBank/DDBJ whole genome shotgun (WGS) entry which is preliminary data.</text>
</comment>
<evidence type="ECO:0000256" key="4">
    <source>
        <dbReference type="SAM" id="Phobius"/>
    </source>
</evidence>
<organism evidence="6 7">
    <name type="scientific">Lymnaea stagnalis</name>
    <name type="common">Great pond snail</name>
    <name type="synonym">Helix stagnalis</name>
    <dbReference type="NCBI Taxonomy" id="6523"/>
    <lineage>
        <taxon>Eukaryota</taxon>
        <taxon>Metazoa</taxon>
        <taxon>Spiralia</taxon>
        <taxon>Lophotrochozoa</taxon>
        <taxon>Mollusca</taxon>
        <taxon>Gastropoda</taxon>
        <taxon>Heterobranchia</taxon>
        <taxon>Euthyneura</taxon>
        <taxon>Panpulmonata</taxon>
        <taxon>Hygrophila</taxon>
        <taxon>Lymnaeoidea</taxon>
        <taxon>Lymnaeidae</taxon>
        <taxon>Lymnaea</taxon>
    </lineage>
</organism>
<dbReference type="Gene3D" id="2.60.120.290">
    <property type="entry name" value="Spermadhesin, CUB domain"/>
    <property type="match status" value="3"/>
</dbReference>
<evidence type="ECO:0000313" key="6">
    <source>
        <dbReference type="EMBL" id="CAL1548400.1"/>
    </source>
</evidence>
<dbReference type="PANTHER" id="PTHR24251:SF30">
    <property type="entry name" value="MEMBRANE FRIZZLED-RELATED PROTEIN"/>
    <property type="match status" value="1"/>
</dbReference>
<dbReference type="EMBL" id="CAXITT010001322">
    <property type="protein sequence ID" value="CAL1548400.1"/>
    <property type="molecule type" value="Genomic_DNA"/>
</dbReference>
<dbReference type="InterPro" id="IPR035914">
    <property type="entry name" value="Sperma_CUB_dom_sf"/>
</dbReference>
<keyword evidence="2" id="KW-1015">Disulfide bond</keyword>
<keyword evidence="7" id="KW-1185">Reference proteome</keyword>
<dbReference type="Pfam" id="PF00431">
    <property type="entry name" value="CUB"/>
    <property type="match status" value="3"/>
</dbReference>
<dbReference type="SUPFAM" id="SSF49854">
    <property type="entry name" value="Spermadhesin, CUB domain"/>
    <property type="match status" value="3"/>
</dbReference>
<dbReference type="CDD" id="cd00063">
    <property type="entry name" value="FN3"/>
    <property type="match status" value="1"/>
</dbReference>
<dbReference type="FunFam" id="2.60.120.290:FF:000013">
    <property type="entry name" value="Membrane frizzled-related protein"/>
    <property type="match status" value="1"/>
</dbReference>
<dbReference type="SUPFAM" id="SSF49265">
    <property type="entry name" value="Fibronectin type III"/>
    <property type="match status" value="1"/>
</dbReference>
<evidence type="ECO:0000259" key="5">
    <source>
        <dbReference type="PROSITE" id="PS01180"/>
    </source>
</evidence>
<dbReference type="InterPro" id="IPR036116">
    <property type="entry name" value="FN3_sf"/>
</dbReference>
<keyword evidence="4" id="KW-0472">Membrane</keyword>
<dbReference type="InterPro" id="IPR013783">
    <property type="entry name" value="Ig-like_fold"/>
</dbReference>
<feature type="domain" description="CUB" evidence="5">
    <location>
        <begin position="184"/>
        <end position="296"/>
    </location>
</feature>
<reference evidence="6 7" key="1">
    <citation type="submission" date="2024-04" db="EMBL/GenBank/DDBJ databases">
        <authorList>
            <consortium name="Genoscope - CEA"/>
            <person name="William W."/>
        </authorList>
    </citation>
    <scope>NUCLEOTIDE SEQUENCE [LARGE SCALE GENOMIC DNA]</scope>
</reference>
<protein>
    <recommendedName>
        <fullName evidence="5">CUB domain-containing protein</fullName>
    </recommendedName>
</protein>
<dbReference type="InterPro" id="IPR000859">
    <property type="entry name" value="CUB_dom"/>
</dbReference>
<keyword evidence="4" id="KW-0812">Transmembrane</keyword>
<dbReference type="InterPro" id="IPR003961">
    <property type="entry name" value="FN3_dom"/>
</dbReference>
<dbReference type="PROSITE" id="PS01180">
    <property type="entry name" value="CUB"/>
    <property type="match status" value="3"/>
</dbReference>
<keyword evidence="4" id="KW-1133">Transmembrane helix</keyword>
<gene>
    <name evidence="6" type="ORF">GSLYS_00021717001</name>
</gene>
<keyword evidence="1" id="KW-0677">Repeat</keyword>
<comment type="caution">
    <text evidence="3">Lacks conserved residue(s) required for the propagation of feature annotation.</text>
</comment>